<organism evidence="14 15">
    <name type="scientific">Phaseolus coccineus</name>
    <name type="common">Scarlet runner bean</name>
    <name type="synonym">Phaseolus multiflorus</name>
    <dbReference type="NCBI Taxonomy" id="3886"/>
    <lineage>
        <taxon>Eukaryota</taxon>
        <taxon>Viridiplantae</taxon>
        <taxon>Streptophyta</taxon>
        <taxon>Embryophyta</taxon>
        <taxon>Tracheophyta</taxon>
        <taxon>Spermatophyta</taxon>
        <taxon>Magnoliopsida</taxon>
        <taxon>eudicotyledons</taxon>
        <taxon>Gunneridae</taxon>
        <taxon>Pentapetalae</taxon>
        <taxon>rosids</taxon>
        <taxon>fabids</taxon>
        <taxon>Fabales</taxon>
        <taxon>Fabaceae</taxon>
        <taxon>Papilionoideae</taxon>
        <taxon>50 kb inversion clade</taxon>
        <taxon>NPAAA clade</taxon>
        <taxon>indigoferoid/millettioid clade</taxon>
        <taxon>Phaseoleae</taxon>
        <taxon>Phaseolus</taxon>
    </lineage>
</organism>
<sequence length="1067" mass="123188">MTGEPTTEAPVNGGRNYNGPKLTLHSQQNSEIRVRKSRTEQNKTESSSSFLTFTRHREISIFCSTHLNSSFKRKEQNRTTQSLPSNATKPEQERVRVVIRAREKMAMKDDVEIVKARIDKRDYRRVVLRNSLQVLLISDPVTDKCAASMNVGVGYFSDPAGLEGLAHFLEHMLFYASEKYPVEDSYSKYITEHGGSTNAFTTSEQTNYHFEVNTDGFEEALDRFAQFFTKPLMSPDATMREIKAVDSENQKNLLSDGWRMNQLQKHLSDEDHPYHKFSTGNWDTLEVKPKAKGLDTRKELLKFYDENYSANLMYLVIYTNETLDKIQNLVEEKFQDIRNTSKSCFHPCGQPCKSEHLQILVKTVPIKQGHKLRIAWPVTPEIHHYTEGPSRYLGHLIGHEGEGSLYYILKKLGWATGLSAGESDWSLEFAFFTVVIDLTDSGHEHTEDIIGLLFKYIELLQQSGVCEWIFEELSAVCETKFHYQDKIPPSDYVVDIASNMQFYPVKDWLTGSSLPFKFSPNVIHMVLDQLSPDNVRIFWESKNFEGLTDKVEPWYGTAYSLEKITGSAIQGWMASSADENMHLPAPNKFIPTDLSLKTVQETVKFPVLLSRSTYSALWYKPDTLFSTPKAYVKIDFNCPYAGSSPEAQILVNIFTQLLMDYLNDYAYYAQVAGLYYGINHTDGGFEVTLFGYNHKLRILLETIVEKIAAFEVKTDRFSVIKEMVTKKYQNMKYQQPYQQAMYYCSLILQDHTWPWTEQLDILPALQVEDVAKFVPLMLSRTFLEFYIAGNIESHEAESIVKHIDDALFNCSKPVCKPLFSSQHLANRVVKLERGMSYFYPSECLNPENENSALLHYIQVGRDDFKLNVKLQLFARVAKQPTFHQLRSVEQLGYITVLLQRNDCRIRGLQFIIQSTVKSPGNIEQRVEAFLKMFETKLYEMTMDEFKSNVNALIDMKLEKHKNLREESSFFWREINDGTLRFDRRDYEVEALRQLTLQELIDFFNEYVKVGAPRKKTLSVRVHGNRHSSDYKAEVSESHLARIDNIFTFRRSQSLYGSFKGLSGQMKL</sequence>
<dbReference type="AlphaFoldDB" id="A0AAN9NX31"/>
<dbReference type="GO" id="GO:0046872">
    <property type="term" value="F:metal ion binding"/>
    <property type="evidence" value="ECO:0007669"/>
    <property type="project" value="UniProtKB-KW"/>
</dbReference>
<feature type="domain" description="Peptidase M16 N-terminal" evidence="10">
    <location>
        <begin position="134"/>
        <end position="269"/>
    </location>
</feature>
<protein>
    <recommendedName>
        <fullName evidence="16">Insulin-degrading enzyme-like 1, peroxisomal</fullName>
    </recommendedName>
</protein>
<comment type="caution">
    <text evidence="14">The sequence shown here is derived from an EMBL/GenBank/DDBJ whole genome shotgun (WGS) entry which is preliminary data.</text>
</comment>
<reference evidence="14 15" key="1">
    <citation type="submission" date="2024-01" db="EMBL/GenBank/DDBJ databases">
        <title>The genomes of 5 underutilized Papilionoideae crops provide insights into root nodulation and disease resistanc.</title>
        <authorList>
            <person name="Jiang F."/>
        </authorList>
    </citation>
    <scope>NUCLEOTIDE SEQUENCE [LARGE SCALE GENOMIC DNA]</scope>
    <source>
        <strain evidence="14">JINMINGXINNONG_FW02</strain>
        <tissue evidence="14">Leaves</tissue>
    </source>
</reference>
<dbReference type="GO" id="GO:0005829">
    <property type="term" value="C:cytosol"/>
    <property type="evidence" value="ECO:0007669"/>
    <property type="project" value="TreeGrafter"/>
</dbReference>
<dbReference type="InterPro" id="IPR011249">
    <property type="entry name" value="Metalloenz_LuxS/M16"/>
</dbReference>
<dbReference type="InterPro" id="IPR011765">
    <property type="entry name" value="Pept_M16_N"/>
</dbReference>
<feature type="compositionally biased region" description="Polar residues" evidence="9">
    <location>
        <begin position="78"/>
        <end position="89"/>
    </location>
</feature>
<evidence type="ECO:0000256" key="4">
    <source>
        <dbReference type="ARBA" id="ARBA00022723"/>
    </source>
</evidence>
<evidence type="ECO:0000259" key="11">
    <source>
        <dbReference type="Pfam" id="PF05193"/>
    </source>
</evidence>
<name>A0AAN9NX31_PHACN</name>
<gene>
    <name evidence="14" type="ORF">VNO80_03596</name>
</gene>
<dbReference type="FunFam" id="3.30.830.10:FF:000004">
    <property type="entry name" value="Putative insulin-degrading enzyme"/>
    <property type="match status" value="1"/>
</dbReference>
<comment type="similarity">
    <text evidence="2 8">Belongs to the peptidase M16 family.</text>
</comment>
<feature type="region of interest" description="Disordered" evidence="9">
    <location>
        <begin position="1"/>
        <end position="49"/>
    </location>
</feature>
<dbReference type="GO" id="GO:0005739">
    <property type="term" value="C:mitochondrion"/>
    <property type="evidence" value="ECO:0007669"/>
    <property type="project" value="TreeGrafter"/>
</dbReference>
<evidence type="ECO:0000256" key="2">
    <source>
        <dbReference type="ARBA" id="ARBA00007261"/>
    </source>
</evidence>
<dbReference type="FunFam" id="3.30.830.10:FF:000003">
    <property type="entry name" value="Insulin-degrading enzyme"/>
    <property type="match status" value="1"/>
</dbReference>
<accession>A0AAN9NX31</accession>
<keyword evidence="15" id="KW-1185">Reference proteome</keyword>
<dbReference type="FunFam" id="3.30.830.10:FF:000028">
    <property type="entry name" value="Insulin-degrading enzyme-like 1 peroxisomal"/>
    <property type="match status" value="1"/>
</dbReference>
<dbReference type="EMBL" id="JAYMYR010000002">
    <property type="protein sequence ID" value="KAK7378159.1"/>
    <property type="molecule type" value="Genomic_DNA"/>
</dbReference>
<dbReference type="GO" id="GO:0051603">
    <property type="term" value="P:proteolysis involved in protein catabolic process"/>
    <property type="evidence" value="ECO:0007669"/>
    <property type="project" value="TreeGrafter"/>
</dbReference>
<proteinExistence type="inferred from homology"/>
<dbReference type="PANTHER" id="PTHR43690">
    <property type="entry name" value="NARDILYSIN"/>
    <property type="match status" value="1"/>
</dbReference>
<evidence type="ECO:0000259" key="13">
    <source>
        <dbReference type="Pfam" id="PF22456"/>
    </source>
</evidence>
<feature type="domain" description="Peptidase M16 middle/third" evidence="12">
    <location>
        <begin position="481"/>
        <end position="760"/>
    </location>
</feature>
<evidence type="ECO:0008006" key="16">
    <source>
        <dbReference type="Google" id="ProtNLM"/>
    </source>
</evidence>
<dbReference type="Pfam" id="PF05193">
    <property type="entry name" value="Peptidase_M16_C"/>
    <property type="match status" value="1"/>
</dbReference>
<dbReference type="FunFam" id="3.30.830.10:FF:000005">
    <property type="entry name" value="nardilysin isoform X1"/>
    <property type="match status" value="1"/>
</dbReference>
<feature type="domain" description="Peptidase M16 C-terminal" evidence="11">
    <location>
        <begin position="296"/>
        <end position="473"/>
    </location>
</feature>
<evidence type="ECO:0000256" key="5">
    <source>
        <dbReference type="ARBA" id="ARBA00022801"/>
    </source>
</evidence>
<keyword evidence="4" id="KW-0479">Metal-binding</keyword>
<evidence type="ECO:0000256" key="8">
    <source>
        <dbReference type="RuleBase" id="RU004447"/>
    </source>
</evidence>
<dbReference type="GO" id="GO:0043171">
    <property type="term" value="P:peptide catabolic process"/>
    <property type="evidence" value="ECO:0007669"/>
    <property type="project" value="TreeGrafter"/>
</dbReference>
<dbReference type="InterPro" id="IPR007863">
    <property type="entry name" value="Peptidase_M16_C"/>
</dbReference>
<evidence type="ECO:0000259" key="12">
    <source>
        <dbReference type="Pfam" id="PF16187"/>
    </source>
</evidence>
<dbReference type="PROSITE" id="PS00143">
    <property type="entry name" value="INSULINASE"/>
    <property type="match status" value="1"/>
</dbReference>
<dbReference type="InterPro" id="IPR050626">
    <property type="entry name" value="Peptidase_M16"/>
</dbReference>
<evidence type="ECO:0000313" key="15">
    <source>
        <dbReference type="Proteomes" id="UP001374584"/>
    </source>
</evidence>
<dbReference type="Pfam" id="PF16187">
    <property type="entry name" value="Peptidase_M16_M"/>
    <property type="match status" value="1"/>
</dbReference>
<evidence type="ECO:0000256" key="9">
    <source>
        <dbReference type="SAM" id="MobiDB-lite"/>
    </source>
</evidence>
<evidence type="ECO:0000256" key="3">
    <source>
        <dbReference type="ARBA" id="ARBA00022670"/>
    </source>
</evidence>
<keyword evidence="5" id="KW-0378">Hydrolase</keyword>
<dbReference type="PANTHER" id="PTHR43690:SF18">
    <property type="entry name" value="INSULIN-DEGRADING ENZYME-RELATED"/>
    <property type="match status" value="1"/>
</dbReference>
<keyword evidence="6" id="KW-0862">Zinc</keyword>
<dbReference type="InterPro" id="IPR032632">
    <property type="entry name" value="Peptidase_M16_M"/>
</dbReference>
<evidence type="ECO:0000259" key="10">
    <source>
        <dbReference type="Pfam" id="PF00675"/>
    </source>
</evidence>
<dbReference type="Pfam" id="PF22456">
    <property type="entry name" value="PqqF-like_C_4"/>
    <property type="match status" value="1"/>
</dbReference>
<dbReference type="Pfam" id="PF00675">
    <property type="entry name" value="Peptidase_M16"/>
    <property type="match status" value="1"/>
</dbReference>
<dbReference type="InterPro" id="IPR001431">
    <property type="entry name" value="Pept_M16_Zn_BS"/>
</dbReference>
<evidence type="ECO:0000256" key="6">
    <source>
        <dbReference type="ARBA" id="ARBA00022833"/>
    </source>
</evidence>
<evidence type="ECO:0000313" key="14">
    <source>
        <dbReference type="EMBL" id="KAK7378159.1"/>
    </source>
</evidence>
<dbReference type="Proteomes" id="UP001374584">
    <property type="component" value="Unassembled WGS sequence"/>
</dbReference>
<dbReference type="Gene3D" id="3.30.830.10">
    <property type="entry name" value="Metalloenzyme, LuxS/M16 peptidase-like"/>
    <property type="match status" value="4"/>
</dbReference>
<keyword evidence="3" id="KW-0645">Protease</keyword>
<dbReference type="InterPro" id="IPR054734">
    <property type="entry name" value="PqqF-like_C_4"/>
</dbReference>
<feature type="region of interest" description="Disordered" evidence="9">
    <location>
        <begin position="71"/>
        <end position="91"/>
    </location>
</feature>
<dbReference type="SUPFAM" id="SSF63411">
    <property type="entry name" value="LuxS/MPP-like metallohydrolase"/>
    <property type="match status" value="4"/>
</dbReference>
<feature type="domain" description="Coenzyme PQQ synthesis protein F-like C-terminal lobe" evidence="13">
    <location>
        <begin position="872"/>
        <end position="971"/>
    </location>
</feature>
<feature type="compositionally biased region" description="Basic and acidic residues" evidence="9">
    <location>
        <begin position="32"/>
        <end position="43"/>
    </location>
</feature>
<evidence type="ECO:0000256" key="7">
    <source>
        <dbReference type="ARBA" id="ARBA00023049"/>
    </source>
</evidence>
<comment type="cofactor">
    <cofactor evidence="1">
        <name>Zn(2+)</name>
        <dbReference type="ChEBI" id="CHEBI:29105"/>
    </cofactor>
</comment>
<keyword evidence="7" id="KW-0482">Metalloprotease</keyword>
<evidence type="ECO:0000256" key="1">
    <source>
        <dbReference type="ARBA" id="ARBA00001947"/>
    </source>
</evidence>
<dbReference type="GO" id="GO:0004222">
    <property type="term" value="F:metalloendopeptidase activity"/>
    <property type="evidence" value="ECO:0007669"/>
    <property type="project" value="InterPro"/>
</dbReference>